<organism evidence="10 11">
    <name type="scientific">Arcobacter arenosus</name>
    <dbReference type="NCBI Taxonomy" id="2576037"/>
    <lineage>
        <taxon>Bacteria</taxon>
        <taxon>Pseudomonadati</taxon>
        <taxon>Campylobacterota</taxon>
        <taxon>Epsilonproteobacteria</taxon>
        <taxon>Campylobacterales</taxon>
        <taxon>Arcobacteraceae</taxon>
        <taxon>Arcobacter</taxon>
    </lineage>
</organism>
<feature type="transmembrane region" description="Helical" evidence="8">
    <location>
        <begin position="47"/>
        <end position="66"/>
    </location>
</feature>
<feature type="transmembrane region" description="Helical" evidence="8">
    <location>
        <begin position="163"/>
        <end position="182"/>
    </location>
</feature>
<evidence type="ECO:0000256" key="2">
    <source>
        <dbReference type="ARBA" id="ARBA00006236"/>
    </source>
</evidence>
<evidence type="ECO:0000313" key="11">
    <source>
        <dbReference type="Proteomes" id="UP000308901"/>
    </source>
</evidence>
<evidence type="ECO:0000256" key="8">
    <source>
        <dbReference type="SAM" id="Phobius"/>
    </source>
</evidence>
<feature type="transmembrane region" description="Helical" evidence="8">
    <location>
        <begin position="358"/>
        <end position="377"/>
    </location>
</feature>
<feature type="domain" description="Major facilitator superfamily (MFS) profile" evidence="9">
    <location>
        <begin position="8"/>
        <end position="380"/>
    </location>
</feature>
<name>A0A5R8Y000_9BACT</name>
<feature type="transmembrane region" description="Helical" evidence="8">
    <location>
        <begin position="329"/>
        <end position="352"/>
    </location>
</feature>
<keyword evidence="6 8" id="KW-1133">Transmembrane helix</keyword>
<evidence type="ECO:0000256" key="1">
    <source>
        <dbReference type="ARBA" id="ARBA00004651"/>
    </source>
</evidence>
<dbReference type="Proteomes" id="UP000308901">
    <property type="component" value="Unassembled WGS sequence"/>
</dbReference>
<evidence type="ECO:0000256" key="3">
    <source>
        <dbReference type="ARBA" id="ARBA00022448"/>
    </source>
</evidence>
<dbReference type="AlphaFoldDB" id="A0A5R8Y000"/>
<feature type="transmembrane region" description="Helical" evidence="8">
    <location>
        <begin position="132"/>
        <end position="157"/>
    </location>
</feature>
<dbReference type="InterPro" id="IPR036259">
    <property type="entry name" value="MFS_trans_sf"/>
</dbReference>
<evidence type="ECO:0000256" key="7">
    <source>
        <dbReference type="ARBA" id="ARBA00023136"/>
    </source>
</evidence>
<dbReference type="PANTHER" id="PTHR23502">
    <property type="entry name" value="MAJOR FACILITATOR SUPERFAMILY"/>
    <property type="match status" value="1"/>
</dbReference>
<dbReference type="GO" id="GO:0005886">
    <property type="term" value="C:plasma membrane"/>
    <property type="evidence" value="ECO:0007669"/>
    <property type="project" value="UniProtKB-SubCell"/>
</dbReference>
<dbReference type="InterPro" id="IPR020846">
    <property type="entry name" value="MFS_dom"/>
</dbReference>
<dbReference type="PROSITE" id="PS50850">
    <property type="entry name" value="MFS"/>
    <property type="match status" value="1"/>
</dbReference>
<feature type="transmembrane region" description="Helical" evidence="8">
    <location>
        <begin position="7"/>
        <end position="27"/>
    </location>
</feature>
<keyword evidence="7 8" id="KW-0472">Membrane</keyword>
<dbReference type="NCBIfam" id="TIGR00710">
    <property type="entry name" value="efflux_Bcr_CflA"/>
    <property type="match status" value="1"/>
</dbReference>
<feature type="transmembrane region" description="Helical" evidence="8">
    <location>
        <begin position="272"/>
        <end position="290"/>
    </location>
</feature>
<comment type="similarity">
    <text evidence="2">Belongs to the major facilitator superfamily. Bcr/CmlA family.</text>
</comment>
<dbReference type="PANTHER" id="PTHR23502:SF132">
    <property type="entry name" value="POLYAMINE TRANSPORTER 2-RELATED"/>
    <property type="match status" value="1"/>
</dbReference>
<keyword evidence="11" id="KW-1185">Reference proteome</keyword>
<dbReference type="EMBL" id="VANU01000004">
    <property type="protein sequence ID" value="TLP37715.1"/>
    <property type="molecule type" value="Genomic_DNA"/>
</dbReference>
<dbReference type="GO" id="GO:0042910">
    <property type="term" value="F:xenobiotic transmembrane transporter activity"/>
    <property type="evidence" value="ECO:0007669"/>
    <property type="project" value="InterPro"/>
</dbReference>
<dbReference type="SUPFAM" id="SSF103473">
    <property type="entry name" value="MFS general substrate transporter"/>
    <property type="match status" value="1"/>
</dbReference>
<reference evidence="10 11" key="1">
    <citation type="submission" date="2019-05" db="EMBL/GenBank/DDBJ databases">
        <title>Arcobacter sp. nov., isolated from sea sediment.</title>
        <authorList>
            <person name="Kim W."/>
        </authorList>
    </citation>
    <scope>NUCLEOTIDE SEQUENCE [LARGE SCALE GENOMIC DNA]</scope>
    <source>
        <strain evidence="10 11">CAU 1517</strain>
    </source>
</reference>
<evidence type="ECO:0000256" key="6">
    <source>
        <dbReference type="ARBA" id="ARBA00022989"/>
    </source>
</evidence>
<dbReference type="GO" id="GO:1990961">
    <property type="term" value="P:xenobiotic detoxification by transmembrane export across the plasma membrane"/>
    <property type="evidence" value="ECO:0007669"/>
    <property type="project" value="InterPro"/>
</dbReference>
<feature type="transmembrane region" description="Helical" evidence="8">
    <location>
        <begin position="99"/>
        <end position="120"/>
    </location>
</feature>
<protein>
    <submittedName>
        <fullName evidence="10">Multidrug effflux MFS transporter</fullName>
    </submittedName>
</protein>
<dbReference type="Pfam" id="PF07690">
    <property type="entry name" value="MFS_1"/>
    <property type="match status" value="1"/>
</dbReference>
<keyword evidence="5 8" id="KW-0812">Transmembrane</keyword>
<feature type="transmembrane region" description="Helical" evidence="8">
    <location>
        <begin position="244"/>
        <end position="265"/>
    </location>
</feature>
<evidence type="ECO:0000259" key="9">
    <source>
        <dbReference type="PROSITE" id="PS50850"/>
    </source>
</evidence>
<comment type="subcellular location">
    <subcellularLocation>
        <location evidence="1">Cell membrane</location>
        <topology evidence="1">Multi-pass membrane protein</topology>
    </subcellularLocation>
</comment>
<gene>
    <name evidence="10" type="ORF">FDK22_10385</name>
</gene>
<feature type="transmembrane region" description="Helical" evidence="8">
    <location>
        <begin position="296"/>
        <end position="317"/>
    </location>
</feature>
<proteinExistence type="inferred from homology"/>
<dbReference type="InterPro" id="IPR004812">
    <property type="entry name" value="Efflux_drug-R_Bcr/CmlA"/>
</dbReference>
<sequence length="380" mass="42383">MNNNKSYLIIILSILSAIAPISIATYLPSMPIMAEHYKVNISDIELSLSIFMFGFSIGQIFGGPFSDAKGRKLSSLVGLLGYSIFSFLITSSTSVYELWIYRFFEAFFGGLIIVNAAAIIRDLYSGKEAAKYFSILGSLRTIVPMLAPALGALILFFFTWEKIFIFLGLYSAFVAFLIFKDFKETYTYSKKNIIQSYLIVLSNKKAMTMMFVLALGFSSMFSIVTKSSFIYIEYLGLSVNQFAFFQGLNFVFFMLIAALNVKFLNYFKAKKILQFAVLSQIILAFLFLILNDYIGFILVIFFIVSYISMNGLIYGNATALIMENFPHNAGVASALIGVLQYGTASIISSIIVSFHSNSLISVAFGMLIISSVAFLVLKKY</sequence>
<keyword evidence="4" id="KW-1003">Cell membrane</keyword>
<comment type="caution">
    <text evidence="10">The sequence shown here is derived from an EMBL/GenBank/DDBJ whole genome shotgun (WGS) entry which is preliminary data.</text>
</comment>
<dbReference type="RefSeq" id="WP_138152895.1">
    <property type="nucleotide sequence ID" value="NZ_VANU01000004.1"/>
</dbReference>
<dbReference type="CDD" id="cd17320">
    <property type="entry name" value="MFS_MdfA_MDR_like"/>
    <property type="match status" value="1"/>
</dbReference>
<dbReference type="OrthoDB" id="9814303at2"/>
<dbReference type="InterPro" id="IPR011701">
    <property type="entry name" value="MFS"/>
</dbReference>
<evidence type="ECO:0000313" key="10">
    <source>
        <dbReference type="EMBL" id="TLP37715.1"/>
    </source>
</evidence>
<feature type="transmembrane region" description="Helical" evidence="8">
    <location>
        <begin position="73"/>
        <end position="93"/>
    </location>
</feature>
<evidence type="ECO:0000256" key="5">
    <source>
        <dbReference type="ARBA" id="ARBA00022692"/>
    </source>
</evidence>
<dbReference type="Gene3D" id="1.20.1720.10">
    <property type="entry name" value="Multidrug resistance protein D"/>
    <property type="match status" value="1"/>
</dbReference>
<feature type="transmembrane region" description="Helical" evidence="8">
    <location>
        <begin position="211"/>
        <end position="232"/>
    </location>
</feature>
<keyword evidence="3" id="KW-0813">Transport</keyword>
<evidence type="ECO:0000256" key="4">
    <source>
        <dbReference type="ARBA" id="ARBA00022475"/>
    </source>
</evidence>
<accession>A0A5R8Y000</accession>